<proteinExistence type="predicted"/>
<evidence type="ECO:0000313" key="1">
    <source>
        <dbReference type="EMBL" id="AWX46017.1"/>
    </source>
</evidence>
<evidence type="ECO:0000313" key="2">
    <source>
        <dbReference type="Proteomes" id="UP000248536"/>
    </source>
</evidence>
<gene>
    <name evidence="1" type="ORF">HME9304_03049</name>
</gene>
<dbReference type="KEGG" id="spon:HME9304_03049"/>
<sequence>MSRLTISVLYIYFATMIKQLCLALLAILCLNCSAPPQRNCKDFKTGEFSFTSVIDGEKKQTTFSRTEEIEIDYFEGKKDTSSIRWINDCEYVLKNINPKSKAEEKSIHIKILTTSDSSYTFEYNAIGDKRRFKGTAFKTN</sequence>
<evidence type="ECO:0008006" key="3">
    <source>
        <dbReference type="Google" id="ProtNLM"/>
    </source>
</evidence>
<protein>
    <recommendedName>
        <fullName evidence="3">DNA topoisomerase IV</fullName>
    </recommendedName>
</protein>
<organism evidence="1 2">
    <name type="scientific">Flagellimonas maritima</name>
    <dbReference type="NCBI Taxonomy" id="1383885"/>
    <lineage>
        <taxon>Bacteria</taxon>
        <taxon>Pseudomonadati</taxon>
        <taxon>Bacteroidota</taxon>
        <taxon>Flavobacteriia</taxon>
        <taxon>Flavobacteriales</taxon>
        <taxon>Flavobacteriaceae</taxon>
        <taxon>Flagellimonas</taxon>
    </lineage>
</organism>
<dbReference type="AlphaFoldDB" id="A0A2Z4LXJ2"/>
<name>A0A2Z4LXJ2_9FLAO</name>
<reference evidence="1 2" key="1">
    <citation type="submission" date="2018-06" db="EMBL/GenBank/DDBJ databases">
        <title>Spongiibacterium sp. HME9304 Genome sequencing and assembly.</title>
        <authorList>
            <person name="Kang H."/>
            <person name="Kim H."/>
            <person name="Joh K."/>
        </authorList>
    </citation>
    <scope>NUCLEOTIDE SEQUENCE [LARGE SCALE GENOMIC DNA]</scope>
    <source>
        <strain evidence="1 2">HME9304</strain>
    </source>
</reference>
<accession>A0A2Z4LXJ2</accession>
<keyword evidence="2" id="KW-1185">Reference proteome</keyword>
<dbReference type="Proteomes" id="UP000248536">
    <property type="component" value="Chromosome"/>
</dbReference>
<dbReference type="EMBL" id="CP030104">
    <property type="protein sequence ID" value="AWX46017.1"/>
    <property type="molecule type" value="Genomic_DNA"/>
</dbReference>